<feature type="non-terminal residue" evidence="1">
    <location>
        <position position="131"/>
    </location>
</feature>
<dbReference type="EMBL" id="JABANM010015783">
    <property type="protein sequence ID" value="KAF4730485.1"/>
    <property type="molecule type" value="Genomic_DNA"/>
</dbReference>
<name>A0A7J6SCW8_PEROL</name>
<dbReference type="AlphaFoldDB" id="A0A7J6SCW8"/>
<reference evidence="1 2" key="1">
    <citation type="submission" date="2020-04" db="EMBL/GenBank/DDBJ databases">
        <title>Perkinsus olseni comparative genomics.</title>
        <authorList>
            <person name="Bogema D.R."/>
        </authorList>
    </citation>
    <scope>NUCLEOTIDE SEQUENCE [LARGE SCALE GENOMIC DNA]</scope>
    <source>
        <strain evidence="1">ATCC PRA-205</strain>
    </source>
</reference>
<sequence>ATSSIYEAGKFRVGGKTAISEALSQAELALAQARELGVTDLPEEPLVRDCVTAFAHAKKSSRRDIITLGYDSITTIVLHLDDITVELRFSITDIVEARKLASALCNLLLLGMPDKLPFLTCHSHFQSEALL</sequence>
<comment type="caution">
    <text evidence="1">The sequence shown here is derived from an EMBL/GenBank/DDBJ whole genome shotgun (WGS) entry which is preliminary data.</text>
</comment>
<accession>A0A7J6SCW8</accession>
<protein>
    <submittedName>
        <fullName evidence="1">Uncharacterized protein</fullName>
    </submittedName>
</protein>
<evidence type="ECO:0000313" key="2">
    <source>
        <dbReference type="Proteomes" id="UP000574390"/>
    </source>
</evidence>
<dbReference type="Proteomes" id="UP000574390">
    <property type="component" value="Unassembled WGS sequence"/>
</dbReference>
<gene>
    <name evidence="1" type="ORF">FOZ62_011028</name>
</gene>
<organism evidence="1 2">
    <name type="scientific">Perkinsus olseni</name>
    <name type="common">Perkinsus atlanticus</name>
    <dbReference type="NCBI Taxonomy" id="32597"/>
    <lineage>
        <taxon>Eukaryota</taxon>
        <taxon>Sar</taxon>
        <taxon>Alveolata</taxon>
        <taxon>Perkinsozoa</taxon>
        <taxon>Perkinsea</taxon>
        <taxon>Perkinsida</taxon>
        <taxon>Perkinsidae</taxon>
        <taxon>Perkinsus</taxon>
    </lineage>
</organism>
<proteinExistence type="predicted"/>
<feature type="non-terminal residue" evidence="1">
    <location>
        <position position="1"/>
    </location>
</feature>
<evidence type="ECO:0000313" key="1">
    <source>
        <dbReference type="EMBL" id="KAF4730485.1"/>
    </source>
</evidence>